<keyword evidence="2" id="KW-0378">Hydrolase</keyword>
<sequence>MIDSHCHIHFNGFKKDFDEVIERCRLKNCQMITVGTQKDTSQKALNFANKYDGIYASVGLHPIHLFSAQVDEEESCFLSREEEFDYDYYKQLAQQSKTVAIGECGLELFHLPPDANKEKILIKQKEIFARQIDLANELNLPVIIHIRDAHAETLEFLRSLKQKPRGVVHCFSGASWAEAEQYLNMNFYLGFTGIITFPPKKSNPKITDDLLEVVAKIPMDKFLIETDAPYLAPQAYRGERCEPWMAQEVAKTIGIIKNISQSEAIKQAENNTKKLFTKIT</sequence>
<protein>
    <recommendedName>
        <fullName evidence="6">Hydrolase TatD</fullName>
    </recommendedName>
</protein>
<evidence type="ECO:0000313" key="5">
    <source>
        <dbReference type="Proteomes" id="UP000231183"/>
    </source>
</evidence>
<evidence type="ECO:0000256" key="2">
    <source>
        <dbReference type="ARBA" id="ARBA00022801"/>
    </source>
</evidence>
<dbReference type="AlphaFoldDB" id="A0A2M6W535"/>
<dbReference type="Gene3D" id="3.20.20.140">
    <property type="entry name" value="Metal-dependent hydrolases"/>
    <property type="match status" value="1"/>
</dbReference>
<gene>
    <name evidence="4" type="ORF">COU31_00725</name>
</gene>
<dbReference type="GO" id="GO:0016788">
    <property type="term" value="F:hydrolase activity, acting on ester bonds"/>
    <property type="evidence" value="ECO:0007669"/>
    <property type="project" value="InterPro"/>
</dbReference>
<proteinExistence type="predicted"/>
<dbReference type="CDD" id="cd01310">
    <property type="entry name" value="TatD_DNAse"/>
    <property type="match status" value="1"/>
</dbReference>
<dbReference type="PIRSF" id="PIRSF005902">
    <property type="entry name" value="DNase_TatD"/>
    <property type="match status" value="1"/>
</dbReference>
<dbReference type="SUPFAM" id="SSF51556">
    <property type="entry name" value="Metallo-dependent hydrolases"/>
    <property type="match status" value="1"/>
</dbReference>
<dbReference type="InterPro" id="IPR001130">
    <property type="entry name" value="TatD-like"/>
</dbReference>
<accession>A0A2M6W535</accession>
<keyword evidence="1 3" id="KW-0479">Metal-binding</keyword>
<evidence type="ECO:0008006" key="6">
    <source>
        <dbReference type="Google" id="ProtNLM"/>
    </source>
</evidence>
<dbReference type="PANTHER" id="PTHR46124">
    <property type="entry name" value="D-AMINOACYL-TRNA DEACYLASE"/>
    <property type="match status" value="1"/>
</dbReference>
<evidence type="ECO:0000256" key="3">
    <source>
        <dbReference type="PIRSR" id="PIRSR005902-1"/>
    </source>
</evidence>
<dbReference type="EMBL" id="PFBX01000005">
    <property type="protein sequence ID" value="PIT87840.1"/>
    <property type="molecule type" value="Genomic_DNA"/>
</dbReference>
<comment type="caution">
    <text evidence="4">The sequence shown here is derived from an EMBL/GenBank/DDBJ whole genome shotgun (WGS) entry which is preliminary data.</text>
</comment>
<feature type="binding site" evidence="3">
    <location>
        <position position="145"/>
    </location>
    <ligand>
        <name>a divalent metal cation</name>
        <dbReference type="ChEBI" id="CHEBI:60240"/>
        <label>2</label>
    </ligand>
</feature>
<feature type="binding site" evidence="3">
    <location>
        <position position="169"/>
    </location>
    <ligand>
        <name>a divalent metal cation</name>
        <dbReference type="ChEBI" id="CHEBI:60240"/>
        <label>2</label>
    </ligand>
</feature>
<dbReference type="GO" id="GO:0004536">
    <property type="term" value="F:DNA nuclease activity"/>
    <property type="evidence" value="ECO:0007669"/>
    <property type="project" value="InterPro"/>
</dbReference>
<dbReference type="Proteomes" id="UP000231183">
    <property type="component" value="Unassembled WGS sequence"/>
</dbReference>
<feature type="binding site" evidence="3">
    <location>
        <position position="5"/>
    </location>
    <ligand>
        <name>a divalent metal cation</name>
        <dbReference type="ChEBI" id="CHEBI:60240"/>
        <label>1</label>
    </ligand>
</feature>
<reference evidence="5" key="1">
    <citation type="submission" date="2017-09" db="EMBL/GenBank/DDBJ databases">
        <title>Depth-based differentiation of microbial function through sediment-hosted aquifers and enrichment of novel symbionts in the deep terrestrial subsurface.</title>
        <authorList>
            <person name="Probst A.J."/>
            <person name="Ladd B."/>
            <person name="Jarett J.K."/>
            <person name="Geller-Mcgrath D.E."/>
            <person name="Sieber C.M.K."/>
            <person name="Emerson J.B."/>
            <person name="Anantharaman K."/>
            <person name="Thomas B.C."/>
            <person name="Malmstrom R."/>
            <person name="Stieglmeier M."/>
            <person name="Klingl A."/>
            <person name="Woyke T."/>
            <person name="Ryan C.M."/>
            <person name="Banfield J.F."/>
        </authorList>
    </citation>
    <scope>NUCLEOTIDE SEQUENCE [LARGE SCALE GENOMIC DNA]</scope>
</reference>
<dbReference type="PANTHER" id="PTHR46124:SF2">
    <property type="entry name" value="D-AMINOACYL-TRNA DEACYLASE"/>
    <property type="match status" value="1"/>
</dbReference>
<name>A0A2M6W535_9BACT</name>
<dbReference type="InterPro" id="IPR032466">
    <property type="entry name" value="Metal_Hydrolase"/>
</dbReference>
<dbReference type="FunFam" id="3.20.20.140:FF:000005">
    <property type="entry name" value="TatD family hydrolase"/>
    <property type="match status" value="1"/>
</dbReference>
<evidence type="ECO:0000313" key="4">
    <source>
        <dbReference type="EMBL" id="PIT87840.1"/>
    </source>
</evidence>
<dbReference type="GO" id="GO:0046872">
    <property type="term" value="F:metal ion binding"/>
    <property type="evidence" value="ECO:0007669"/>
    <property type="project" value="UniProtKB-KW"/>
</dbReference>
<dbReference type="Pfam" id="PF01026">
    <property type="entry name" value="TatD_DNase"/>
    <property type="match status" value="1"/>
</dbReference>
<feature type="binding site" evidence="3">
    <location>
        <position position="7"/>
    </location>
    <ligand>
        <name>a divalent metal cation</name>
        <dbReference type="ChEBI" id="CHEBI:60240"/>
        <label>1</label>
    </ligand>
</feature>
<feature type="binding site" evidence="3">
    <location>
        <position position="227"/>
    </location>
    <ligand>
        <name>a divalent metal cation</name>
        <dbReference type="ChEBI" id="CHEBI:60240"/>
        <label>1</label>
    </ligand>
</feature>
<dbReference type="InterPro" id="IPR015991">
    <property type="entry name" value="TatD/YcfH-like"/>
</dbReference>
<organism evidence="4 5">
    <name type="scientific">Candidatus Magasanikbacteria bacterium CG10_big_fil_rev_8_21_14_0_10_40_10</name>
    <dbReference type="NCBI Taxonomy" id="1974648"/>
    <lineage>
        <taxon>Bacteria</taxon>
        <taxon>Candidatus Magasanikiibacteriota</taxon>
    </lineage>
</organism>
<feature type="binding site" evidence="3">
    <location>
        <position position="103"/>
    </location>
    <ligand>
        <name>a divalent metal cation</name>
        <dbReference type="ChEBI" id="CHEBI:60240"/>
        <label>1</label>
    </ligand>
</feature>
<dbReference type="NCBIfam" id="TIGR00010">
    <property type="entry name" value="YchF/TatD family DNA exonuclease"/>
    <property type="match status" value="1"/>
</dbReference>
<evidence type="ECO:0000256" key="1">
    <source>
        <dbReference type="ARBA" id="ARBA00022723"/>
    </source>
</evidence>